<dbReference type="Gene3D" id="3.90.550.10">
    <property type="entry name" value="Spore Coat Polysaccharide Biosynthesis Protein SpsA, Chain A"/>
    <property type="match status" value="1"/>
</dbReference>
<dbReference type="STRING" id="29343.CCDG5_0618"/>
<keyword evidence="2" id="KW-1185">Reference proteome</keyword>
<dbReference type="Proteomes" id="UP000032431">
    <property type="component" value="Chromosome I"/>
</dbReference>
<reference evidence="2" key="1">
    <citation type="submission" date="2014-07" db="EMBL/GenBank/DDBJ databases">
        <authorList>
            <person name="Wibberg D."/>
        </authorList>
    </citation>
    <scope>NUCLEOTIDE SEQUENCE [LARGE SCALE GENOMIC DNA]</scope>
    <source>
        <strain evidence="2">DG5</strain>
    </source>
</reference>
<dbReference type="PATRIC" id="fig|29343.3.peg.642"/>
<dbReference type="HOGENOM" id="CLU_054561_1_0_9"/>
<evidence type="ECO:0000313" key="2">
    <source>
        <dbReference type="Proteomes" id="UP000032431"/>
    </source>
</evidence>
<accession>A0A078KRJ4</accession>
<dbReference type="SUPFAM" id="SSF53448">
    <property type="entry name" value="Nucleotide-diphospho-sugar transferases"/>
    <property type="match status" value="1"/>
</dbReference>
<name>A0A078KRJ4_9FIRM</name>
<dbReference type="AlphaFoldDB" id="A0A078KRJ4"/>
<gene>
    <name evidence="1" type="ORF">CCDG5_0618</name>
</gene>
<proteinExistence type="predicted"/>
<dbReference type="InterPro" id="IPR029044">
    <property type="entry name" value="Nucleotide-diphossugar_trans"/>
</dbReference>
<sequence>MNRKLICTIASLNYFAQAKSLADSILKYNRNVDFFILIADKVYDNSIKDKIESVESIKKVFYVEDLPIENIVELEFKYDIVEFNTALKPFFLEYLLNRFDYDSVVYIDPDILLFNNLKKLFELQKSNSIILTPHLLDNTKNDKQIIDFLSYGIFNLGFISVKNDINGKRLLSWWKSILKDYCYLDLNRSLAWDQKWMDFAPALFDSVYILKDPGYNFAYWNMNERVITKRRNAFYVNSKYKLTFVHFSHYRPQYKDKIAYIDDFELRYKIRVTPEITEIFQTYYDTLMKNGYEYYSKLPYGFSCFDNGEPIQAAHRRLYGNLLRLNRHIGNPFETSSEDCFYNYSQKVFLNL</sequence>
<organism evidence="1 2">
    <name type="scientific">[Clostridium] cellulosi</name>
    <dbReference type="NCBI Taxonomy" id="29343"/>
    <lineage>
        <taxon>Bacteria</taxon>
        <taxon>Bacillati</taxon>
        <taxon>Bacillota</taxon>
        <taxon>Clostridia</taxon>
        <taxon>Eubacteriales</taxon>
        <taxon>Oscillospiraceae</taxon>
        <taxon>Oscillospiraceae incertae sedis</taxon>
    </lineage>
</organism>
<dbReference type="EMBL" id="LM995447">
    <property type="protein sequence ID" value="CDZ23749.1"/>
    <property type="molecule type" value="Genomic_DNA"/>
</dbReference>
<dbReference type="KEGG" id="ccel:CCDG5_0618"/>
<protein>
    <submittedName>
        <fullName evidence="1">Uncharacterized protein</fullName>
    </submittedName>
</protein>
<dbReference type="OrthoDB" id="186344at2"/>
<evidence type="ECO:0000313" key="1">
    <source>
        <dbReference type="EMBL" id="CDZ23749.1"/>
    </source>
</evidence>